<proteinExistence type="predicted"/>
<feature type="domain" description="Erythromycin biosynthesis protein CIII-like C-terminal" evidence="1">
    <location>
        <begin position="266"/>
        <end position="379"/>
    </location>
</feature>
<dbReference type="CDD" id="cd03784">
    <property type="entry name" value="GT1_Gtf-like"/>
    <property type="match status" value="1"/>
</dbReference>
<dbReference type="InterPro" id="IPR002213">
    <property type="entry name" value="UDP_glucos_trans"/>
</dbReference>
<dbReference type="PANTHER" id="PTHR48050">
    <property type="entry name" value="STEROL 3-BETA-GLUCOSYLTRANSFERASE"/>
    <property type="match status" value="1"/>
</dbReference>
<reference evidence="3" key="1">
    <citation type="submission" date="2016-10" db="EMBL/GenBank/DDBJ databases">
        <authorList>
            <person name="Varghese N."/>
            <person name="Submissions S."/>
        </authorList>
    </citation>
    <scope>NUCLEOTIDE SEQUENCE [LARGE SCALE GENOMIC DNA]</scope>
    <source>
        <strain evidence="3">DSM 44637</strain>
    </source>
</reference>
<dbReference type="GO" id="GO:0017000">
    <property type="term" value="P:antibiotic biosynthetic process"/>
    <property type="evidence" value="ECO:0007669"/>
    <property type="project" value="UniProtKB-ARBA"/>
</dbReference>
<dbReference type="Gene3D" id="3.40.50.2000">
    <property type="entry name" value="Glycogen Phosphorylase B"/>
    <property type="match status" value="2"/>
</dbReference>
<evidence type="ECO:0000313" key="2">
    <source>
        <dbReference type="EMBL" id="SFP67097.1"/>
    </source>
</evidence>
<dbReference type="PANTHER" id="PTHR48050:SF13">
    <property type="entry name" value="STEROL 3-BETA-GLUCOSYLTRANSFERASE UGT80A2"/>
    <property type="match status" value="1"/>
</dbReference>
<dbReference type="InterPro" id="IPR050426">
    <property type="entry name" value="Glycosyltransferase_28"/>
</dbReference>
<evidence type="ECO:0000259" key="1">
    <source>
        <dbReference type="Pfam" id="PF06722"/>
    </source>
</evidence>
<dbReference type="Pfam" id="PF06722">
    <property type="entry name" value="EryCIII-like_C"/>
    <property type="match status" value="1"/>
</dbReference>
<evidence type="ECO:0000313" key="3">
    <source>
        <dbReference type="Proteomes" id="UP000199137"/>
    </source>
</evidence>
<sequence>MKIVVTCQPAVGHFHAVAPLARAAVRAGHEVVVVTGRGMGKWVRDGGFDVVETGPEWLSGRPRAGSFDNESRRLRLMSMGTAALLPGIVDALRTFGADLLVHESLEWAGPLAADVAGVPFASLGQLPRMPRALQAEALAQPWNSARERLGLPADPKLERLCPYLYLDAYLPSMQPLSEDPLLWFGSREEDAIAHPVRPPLWQAAAATLPDWLSEPDGRPLVYVTMGTAFNTEPELFATVANALRGGDFRVVLTVGKGVDPSGLDGDGVHASEYLPQSQVLPKADAVVHHSGYLTTVGALAHGLPMVLLPVAVDQPYHAHRLSAAGAGIRLDARKLTTGLVRAAVEETLREPLYRANANRLRAELWSMPAEDEAVGLLETLGASGEPVRRDGARVPAAASPS</sequence>
<dbReference type="SUPFAM" id="SSF53756">
    <property type="entry name" value="UDP-Glycosyltransferase/glycogen phosphorylase"/>
    <property type="match status" value="1"/>
</dbReference>
<dbReference type="STRING" id="112413.SAMN05421854_106233"/>
<dbReference type="GO" id="GO:0016758">
    <property type="term" value="F:hexosyltransferase activity"/>
    <property type="evidence" value="ECO:0007669"/>
    <property type="project" value="UniProtKB-ARBA"/>
</dbReference>
<accession>A0A1I5S961</accession>
<dbReference type="GO" id="GO:0008194">
    <property type="term" value="F:UDP-glycosyltransferase activity"/>
    <property type="evidence" value="ECO:0007669"/>
    <property type="project" value="InterPro"/>
</dbReference>
<dbReference type="AlphaFoldDB" id="A0A1I5S961"/>
<dbReference type="EMBL" id="FOWC01000006">
    <property type="protein sequence ID" value="SFP67097.1"/>
    <property type="molecule type" value="Genomic_DNA"/>
</dbReference>
<organism evidence="2 3">
    <name type="scientific">Amycolatopsis rubida</name>
    <dbReference type="NCBI Taxonomy" id="112413"/>
    <lineage>
        <taxon>Bacteria</taxon>
        <taxon>Bacillati</taxon>
        <taxon>Actinomycetota</taxon>
        <taxon>Actinomycetes</taxon>
        <taxon>Pseudonocardiales</taxon>
        <taxon>Pseudonocardiaceae</taxon>
        <taxon>Amycolatopsis</taxon>
    </lineage>
</organism>
<dbReference type="InterPro" id="IPR010610">
    <property type="entry name" value="EryCIII-like_C"/>
</dbReference>
<dbReference type="FunFam" id="3.40.50.2000:FF:000072">
    <property type="entry name" value="Glycosyl transferase"/>
    <property type="match status" value="1"/>
</dbReference>
<protein>
    <submittedName>
        <fullName evidence="2">Glycosyltransferase, MGT family</fullName>
    </submittedName>
</protein>
<gene>
    <name evidence="2" type="ORF">SAMN05421854_106233</name>
</gene>
<keyword evidence="2" id="KW-0808">Transferase</keyword>
<name>A0A1I5S961_9PSEU</name>
<dbReference type="RefSeq" id="WP_167545414.1">
    <property type="nucleotide sequence ID" value="NZ_FOWC01000006.1"/>
</dbReference>
<dbReference type="Proteomes" id="UP000199137">
    <property type="component" value="Unassembled WGS sequence"/>
</dbReference>